<name>A0A9D1GVD4_9ACTN</name>
<evidence type="ECO:0000313" key="3">
    <source>
        <dbReference type="EMBL" id="HIT74037.1"/>
    </source>
</evidence>
<evidence type="ECO:0000259" key="2">
    <source>
        <dbReference type="Pfam" id="PF09972"/>
    </source>
</evidence>
<evidence type="ECO:0000313" key="4">
    <source>
        <dbReference type="Proteomes" id="UP000886842"/>
    </source>
</evidence>
<feature type="domain" description="DUF2207" evidence="2">
    <location>
        <begin position="44"/>
        <end position="232"/>
    </location>
</feature>
<accession>A0A9D1GVD4</accession>
<organism evidence="3 4">
    <name type="scientific">Candidatus Avipropionibacterium avicola</name>
    <dbReference type="NCBI Taxonomy" id="2840701"/>
    <lineage>
        <taxon>Bacteria</taxon>
        <taxon>Bacillati</taxon>
        <taxon>Actinomycetota</taxon>
        <taxon>Actinomycetes</taxon>
        <taxon>Propionibacteriales</taxon>
        <taxon>Propionibacteriaceae</taxon>
        <taxon>Propionibacteriaceae incertae sedis</taxon>
        <taxon>Candidatus Avipropionibacterium</taxon>
    </lineage>
</organism>
<reference evidence="3" key="1">
    <citation type="submission" date="2020-10" db="EMBL/GenBank/DDBJ databases">
        <authorList>
            <person name="Gilroy R."/>
        </authorList>
    </citation>
    <scope>NUCLEOTIDE SEQUENCE</scope>
    <source>
        <strain evidence="3">ChiGjej1B1-24693</strain>
    </source>
</reference>
<protein>
    <submittedName>
        <fullName evidence="3">DUF2207 domain-containing protein</fullName>
    </submittedName>
</protein>
<dbReference type="InterPro" id="IPR018702">
    <property type="entry name" value="DUF2207"/>
</dbReference>
<evidence type="ECO:0000256" key="1">
    <source>
        <dbReference type="SAM" id="SignalP"/>
    </source>
</evidence>
<comment type="caution">
    <text evidence="3">The sequence shown here is derived from an EMBL/GenBank/DDBJ whole genome shotgun (WGS) entry which is preliminary data.</text>
</comment>
<dbReference type="Proteomes" id="UP000886842">
    <property type="component" value="Unassembled WGS sequence"/>
</dbReference>
<gene>
    <name evidence="3" type="ORF">IAA98_00450</name>
</gene>
<reference evidence="3" key="2">
    <citation type="journal article" date="2021" name="PeerJ">
        <title>Extensive microbial diversity within the chicken gut microbiome revealed by metagenomics and culture.</title>
        <authorList>
            <person name="Gilroy R."/>
            <person name="Ravi A."/>
            <person name="Getino M."/>
            <person name="Pursley I."/>
            <person name="Horton D.L."/>
            <person name="Alikhan N.F."/>
            <person name="Baker D."/>
            <person name="Gharbi K."/>
            <person name="Hall N."/>
            <person name="Watson M."/>
            <person name="Adriaenssens E.M."/>
            <person name="Foster-Nyarko E."/>
            <person name="Jarju S."/>
            <person name="Secka A."/>
            <person name="Antonio M."/>
            <person name="Oren A."/>
            <person name="Chaudhuri R.R."/>
            <person name="La Ragione R."/>
            <person name="Hildebrand F."/>
            <person name="Pallen M.J."/>
        </authorList>
    </citation>
    <scope>NUCLEOTIDE SEQUENCE</scope>
    <source>
        <strain evidence="3">ChiGjej1B1-24693</strain>
    </source>
</reference>
<keyword evidence="1" id="KW-0732">Signal</keyword>
<dbReference type="AlphaFoldDB" id="A0A9D1GVD4"/>
<dbReference type="EMBL" id="DVLP01000016">
    <property type="protein sequence ID" value="HIT74037.1"/>
    <property type="molecule type" value="Genomic_DNA"/>
</dbReference>
<feature type="chain" id="PRO_5038843673" evidence="1">
    <location>
        <begin position="39"/>
        <end position="353"/>
    </location>
</feature>
<proteinExistence type="predicted"/>
<dbReference type="Pfam" id="PF09972">
    <property type="entry name" value="DUF2207"/>
    <property type="match status" value="1"/>
</dbReference>
<feature type="signal peptide" evidence="1">
    <location>
        <begin position="1"/>
        <end position="38"/>
    </location>
</feature>
<sequence>MNRTSGPASPLPARTLRVLAAIVIAVMALALSPTLAHADSDDDEITRYDVHATIQPDGSVEVELDFDFDFGRDEGHGPYLSLPERMAIPDDPDHWRSLPISDITASSETAPADLEIDREGGAVLIRIGNEDVDLEGTHRYRVSYRMGAAVNPEAPGSGLDEFSWNAVGTEWEIPLRNIQVTVEAPVGIERVGCSTGRGFDDPCATEPTASGTVAQFAAGDLEPGQGLQVVAGMPAGTFPELTPILTERYTAGRVLGVSPQSLAPAGLVAVGGAAAAVALVRRRGHRQFADVPPGHVPDTGPLGRAKQVRATGEIPLRAEPPQDVAPGLVGVLDDMVAGGDDVTATIIDLAVRG</sequence>
<feature type="non-terminal residue" evidence="3">
    <location>
        <position position="353"/>
    </location>
</feature>